<dbReference type="EMBL" id="FNAO01000012">
    <property type="protein sequence ID" value="SDF11430.1"/>
    <property type="molecule type" value="Genomic_DNA"/>
</dbReference>
<dbReference type="RefSeq" id="WP_091873789.1">
    <property type="nucleotide sequence ID" value="NZ_FNAO01000012.1"/>
</dbReference>
<evidence type="ECO:0008006" key="3">
    <source>
        <dbReference type="Google" id="ProtNLM"/>
    </source>
</evidence>
<reference evidence="1 2" key="1">
    <citation type="submission" date="2016-10" db="EMBL/GenBank/DDBJ databases">
        <authorList>
            <person name="de Groot N.N."/>
        </authorList>
    </citation>
    <scope>NUCLEOTIDE SEQUENCE [LARGE SCALE GENOMIC DNA]</scope>
    <source>
        <strain evidence="1 2">DSM 23421</strain>
    </source>
</reference>
<organism evidence="1 2">
    <name type="scientific">Pricia antarctica</name>
    <dbReference type="NCBI Taxonomy" id="641691"/>
    <lineage>
        <taxon>Bacteria</taxon>
        <taxon>Pseudomonadati</taxon>
        <taxon>Bacteroidota</taxon>
        <taxon>Flavobacteriia</taxon>
        <taxon>Flavobacteriales</taxon>
        <taxon>Flavobacteriaceae</taxon>
        <taxon>Pricia</taxon>
    </lineage>
</organism>
<dbReference type="InterPro" id="IPR041920">
    <property type="entry name" value="ROS/MUCR_sf"/>
</dbReference>
<evidence type="ECO:0000313" key="2">
    <source>
        <dbReference type="Proteomes" id="UP000199109"/>
    </source>
</evidence>
<dbReference type="AlphaFoldDB" id="A0A1G7IFA5"/>
<name>A0A1G7IFA5_9FLAO</name>
<dbReference type="STRING" id="641691.SAMN05421636_1128"/>
<keyword evidence="2" id="KW-1185">Reference proteome</keyword>
<evidence type="ECO:0000313" key="1">
    <source>
        <dbReference type="EMBL" id="SDF11430.1"/>
    </source>
</evidence>
<dbReference type="Proteomes" id="UP000199109">
    <property type="component" value="Unassembled WGS sequence"/>
</dbReference>
<dbReference type="Gene3D" id="1.10.10.1550">
    <property type="entry name" value="ROS/MUCR transcriptional regulator protein"/>
    <property type="match status" value="1"/>
</dbReference>
<proteinExistence type="predicted"/>
<gene>
    <name evidence="1" type="ORF">SAMN05421636_1128</name>
</gene>
<dbReference type="OrthoDB" id="9882088at2"/>
<protein>
    <recommendedName>
        <fullName evidence="3">ROS/MUCR transcriptional regulator protein</fullName>
    </recommendedName>
</protein>
<accession>A0A1G7IFA5</accession>
<sequence>MTYLEHQFNKKGQPICAICAVAYDKLLLHVNKRHGLNAQEYKVRFGLNPRKGIQSRKLQKLMRKAALANYDKVIMQNLIIGGISSRFKEGNTATDIERVRETSRERMTLQWARKKQSNNMGVVQLATEIARQLRNLK</sequence>